<evidence type="ECO:0000256" key="9">
    <source>
        <dbReference type="RuleBase" id="RU000461"/>
    </source>
</evidence>
<evidence type="ECO:0000313" key="12">
    <source>
        <dbReference type="RefSeq" id="XP_010931872.1"/>
    </source>
</evidence>
<dbReference type="InterPro" id="IPR001128">
    <property type="entry name" value="Cyt_P450"/>
</dbReference>
<feature type="binding site" description="axial binding residue" evidence="8">
    <location>
        <position position="438"/>
    </location>
    <ligand>
        <name>heme</name>
        <dbReference type="ChEBI" id="CHEBI:30413"/>
    </ligand>
    <ligandPart>
        <name>Fe</name>
        <dbReference type="ChEBI" id="CHEBI:18248"/>
    </ligandPart>
</feature>
<dbReference type="GO" id="GO:0020037">
    <property type="term" value="F:heme binding"/>
    <property type="evidence" value="ECO:0007669"/>
    <property type="project" value="InterPro"/>
</dbReference>
<dbReference type="GO" id="GO:0005506">
    <property type="term" value="F:iron ion binding"/>
    <property type="evidence" value="ECO:0007669"/>
    <property type="project" value="InterPro"/>
</dbReference>
<feature type="transmembrane region" description="Helical" evidence="10">
    <location>
        <begin position="6"/>
        <end position="24"/>
    </location>
</feature>
<dbReference type="InterPro" id="IPR036396">
    <property type="entry name" value="Cyt_P450_sf"/>
</dbReference>
<dbReference type="GO" id="GO:0016705">
    <property type="term" value="F:oxidoreductase activity, acting on paired donors, with incorporation or reduction of molecular oxygen"/>
    <property type="evidence" value="ECO:0007669"/>
    <property type="project" value="InterPro"/>
</dbReference>
<dbReference type="PRINTS" id="PR00463">
    <property type="entry name" value="EP450I"/>
</dbReference>
<dbReference type="PRINTS" id="PR00385">
    <property type="entry name" value="P450"/>
</dbReference>
<dbReference type="SUPFAM" id="SSF48264">
    <property type="entry name" value="Cytochrome P450"/>
    <property type="match status" value="1"/>
</dbReference>
<keyword evidence="5 9" id="KW-0560">Oxidoreductase</keyword>
<keyword evidence="4 8" id="KW-0479">Metal-binding</keyword>
<dbReference type="GO" id="GO:0004497">
    <property type="term" value="F:monooxygenase activity"/>
    <property type="evidence" value="ECO:0007669"/>
    <property type="project" value="UniProtKB-KW"/>
</dbReference>
<protein>
    <submittedName>
        <fullName evidence="12">Cytochrome P450 71A9</fullName>
    </submittedName>
</protein>
<dbReference type="FunFam" id="1.10.630.10:FF:000011">
    <property type="entry name" value="Cytochrome P450 83B1"/>
    <property type="match status" value="1"/>
</dbReference>
<dbReference type="Proteomes" id="UP000504607">
    <property type="component" value="Chromosome 10"/>
</dbReference>
<proteinExistence type="inferred from homology"/>
<name>A0A6I9S1N4_ELAGV</name>
<reference evidence="12" key="1">
    <citation type="submission" date="2025-08" db="UniProtKB">
        <authorList>
            <consortium name="RefSeq"/>
        </authorList>
    </citation>
    <scope>IDENTIFICATION</scope>
</reference>
<evidence type="ECO:0000256" key="3">
    <source>
        <dbReference type="ARBA" id="ARBA00022617"/>
    </source>
</evidence>
<keyword evidence="10" id="KW-0472">Membrane</keyword>
<evidence type="ECO:0000256" key="4">
    <source>
        <dbReference type="ARBA" id="ARBA00022723"/>
    </source>
</evidence>
<dbReference type="PROSITE" id="PS00086">
    <property type="entry name" value="CYTOCHROME_P450"/>
    <property type="match status" value="1"/>
</dbReference>
<keyword evidence="6 8" id="KW-0408">Iron</keyword>
<evidence type="ECO:0000256" key="8">
    <source>
        <dbReference type="PIRSR" id="PIRSR602401-1"/>
    </source>
</evidence>
<evidence type="ECO:0000256" key="5">
    <source>
        <dbReference type="ARBA" id="ARBA00023002"/>
    </source>
</evidence>
<dbReference type="Pfam" id="PF00067">
    <property type="entry name" value="p450"/>
    <property type="match status" value="1"/>
</dbReference>
<evidence type="ECO:0000256" key="10">
    <source>
        <dbReference type="SAM" id="Phobius"/>
    </source>
</evidence>
<dbReference type="InterPro" id="IPR002401">
    <property type="entry name" value="Cyt_P450_E_grp-I"/>
</dbReference>
<organism evidence="11 12">
    <name type="scientific">Elaeis guineensis var. tenera</name>
    <name type="common">Oil palm</name>
    <dbReference type="NCBI Taxonomy" id="51953"/>
    <lineage>
        <taxon>Eukaryota</taxon>
        <taxon>Viridiplantae</taxon>
        <taxon>Streptophyta</taxon>
        <taxon>Embryophyta</taxon>
        <taxon>Tracheophyta</taxon>
        <taxon>Spermatophyta</taxon>
        <taxon>Magnoliopsida</taxon>
        <taxon>Liliopsida</taxon>
        <taxon>Arecaceae</taxon>
        <taxon>Arecoideae</taxon>
        <taxon>Cocoseae</taxon>
        <taxon>Elaeidinae</taxon>
        <taxon>Elaeis</taxon>
    </lineage>
</organism>
<keyword evidence="10" id="KW-1133">Transmembrane helix</keyword>
<evidence type="ECO:0000313" key="11">
    <source>
        <dbReference type="Proteomes" id="UP000504607"/>
    </source>
</evidence>
<comment type="cofactor">
    <cofactor evidence="1 8">
        <name>heme</name>
        <dbReference type="ChEBI" id="CHEBI:30413"/>
    </cofactor>
</comment>
<dbReference type="PANTHER" id="PTHR47955:SF19">
    <property type="entry name" value="CYTOCHROME P450 71A9-LIKE ISOFORM X1"/>
    <property type="match status" value="1"/>
</dbReference>
<dbReference type="FunCoup" id="A0A6I9S1N4">
    <property type="interactions" value="76"/>
</dbReference>
<dbReference type="KEGG" id="egu:105052669"/>
<comment type="similarity">
    <text evidence="2 9">Belongs to the cytochrome P450 family.</text>
</comment>
<dbReference type="AlphaFoldDB" id="A0A6I9S1N4"/>
<evidence type="ECO:0000256" key="6">
    <source>
        <dbReference type="ARBA" id="ARBA00023004"/>
    </source>
</evidence>
<evidence type="ECO:0000256" key="2">
    <source>
        <dbReference type="ARBA" id="ARBA00010617"/>
    </source>
</evidence>
<dbReference type="CDD" id="cd11072">
    <property type="entry name" value="CYP71-like"/>
    <property type="match status" value="1"/>
</dbReference>
<accession>A0A6I9S1N4</accession>
<sequence>MEFLLAFLAHSCLFLIPIAIFLLVKDGRLNPRLPPGPIGLPFIGNLHRLGKLPYRSFWLLSEKYGPLMSIKLGCMPTIIISSSEMASEILKTHDLVFCSRPSLVAFKRYSYGGLDIAFSPYSEQWKQLRKISMLEFFSAKRVRAFQSIREEEVNTLVQTVMKQSSSGPVNLSEMSFCLFNNITAKQVFGRRISVDGECTSSKYQGLLRETFSSLGGFPFGDFFPMMGWLDVLTGMRRRLERSFRAMDQLLEEEIEKHMHGGGNCDDLMSTLLGLQNDPTQGFSLTRDHIKAVVMNVFVAGSDTSASILVWGMTELMRNPMVMKKAQDEVRGLIGNKGKVEESDIQRLHYLKLVVKEVLRLHPPGPLLIPRECTQHCKINGFDIPKKTRVYINAWAINRDSRHWQGAEVFMPERFKDNDIDYKGQHFQFLPFGSGRRICPGMSLGVVVLELALANLLYRFNWDLPAGMSKEDIDMEEQFDFVMHRKSNLVLVAAPIPLVA</sequence>
<dbReference type="PANTHER" id="PTHR47955">
    <property type="entry name" value="CYTOCHROME P450 FAMILY 71 PROTEIN"/>
    <property type="match status" value="1"/>
</dbReference>
<dbReference type="RefSeq" id="XP_010931872.1">
    <property type="nucleotide sequence ID" value="XM_010933570.3"/>
</dbReference>
<evidence type="ECO:0000256" key="1">
    <source>
        <dbReference type="ARBA" id="ARBA00001971"/>
    </source>
</evidence>
<keyword evidence="3 8" id="KW-0349">Heme</keyword>
<dbReference type="GeneID" id="105052669"/>
<keyword evidence="7 9" id="KW-0503">Monooxygenase</keyword>
<dbReference type="InterPro" id="IPR017972">
    <property type="entry name" value="Cyt_P450_CS"/>
</dbReference>
<dbReference type="InParanoid" id="A0A6I9S1N4"/>
<dbReference type="OrthoDB" id="2789670at2759"/>
<gene>
    <name evidence="12" type="primary">LOC105052669</name>
</gene>
<keyword evidence="11" id="KW-1185">Reference proteome</keyword>
<keyword evidence="10" id="KW-0812">Transmembrane</keyword>
<dbReference type="Gene3D" id="1.10.630.10">
    <property type="entry name" value="Cytochrome P450"/>
    <property type="match status" value="1"/>
</dbReference>
<evidence type="ECO:0000256" key="7">
    <source>
        <dbReference type="ARBA" id="ARBA00023033"/>
    </source>
</evidence>